<evidence type="ECO:0000256" key="2">
    <source>
        <dbReference type="ARBA" id="ARBA00011738"/>
    </source>
</evidence>
<comment type="caution">
    <text evidence="12">The sequence shown here is derived from an EMBL/GenBank/DDBJ whole genome shotgun (WGS) entry which is preliminary data.</text>
</comment>
<comment type="similarity">
    <text evidence="1 10 11">Belongs to the HAM1 NTPase family.</text>
</comment>
<dbReference type="GO" id="GO:0000166">
    <property type="term" value="F:nucleotide binding"/>
    <property type="evidence" value="ECO:0007669"/>
    <property type="project" value="UniProtKB-KW"/>
</dbReference>
<keyword evidence="6 10" id="KW-0460">Magnesium</keyword>
<evidence type="ECO:0000256" key="8">
    <source>
        <dbReference type="ARBA" id="ARBA00051875"/>
    </source>
</evidence>
<accession>A0A2I1I5J6</accession>
<sequence>MTIPKLVFATGNAHKIAELEAILAPAYAGYEAGIIAKMSDFDAPEPVEDGASFEENSLIKARSLVKLTGLPAIADDSGLCVDVLGGAPGIFSARWCGHHGDDAANLDLLLAQLTDVPDSLRGAAFVSAAVLVLPDGREFVQRGEVRGTLLRERRGTGGFGYDPIFVADGFNVTTAEMTPKQKNAISHRGIAFRALTPAVVDALQQSQ</sequence>
<dbReference type="CDD" id="cd00515">
    <property type="entry name" value="HAM1"/>
    <property type="match status" value="1"/>
</dbReference>
<comment type="caution">
    <text evidence="10">Lacks conserved residue(s) required for the propagation of feature annotation.</text>
</comment>
<dbReference type="NCBIfam" id="TIGR00042">
    <property type="entry name" value="RdgB/HAM1 family non-canonical purine NTP pyrophosphatase"/>
    <property type="match status" value="1"/>
</dbReference>
<comment type="catalytic activity">
    <reaction evidence="10">
        <text>ITP + H2O = IMP + diphosphate + H(+)</text>
        <dbReference type="Rhea" id="RHEA:29399"/>
        <dbReference type="ChEBI" id="CHEBI:15377"/>
        <dbReference type="ChEBI" id="CHEBI:15378"/>
        <dbReference type="ChEBI" id="CHEBI:33019"/>
        <dbReference type="ChEBI" id="CHEBI:58053"/>
        <dbReference type="ChEBI" id="CHEBI:61402"/>
        <dbReference type="EC" id="3.6.1.66"/>
    </reaction>
</comment>
<dbReference type="InterPro" id="IPR020922">
    <property type="entry name" value="dITP/XTP_pyrophosphatase"/>
</dbReference>
<dbReference type="SUPFAM" id="SSF52972">
    <property type="entry name" value="ITPase-like"/>
    <property type="match status" value="1"/>
</dbReference>
<feature type="binding site" evidence="10">
    <location>
        <position position="77"/>
    </location>
    <ligand>
        <name>substrate</name>
    </ligand>
</feature>
<dbReference type="Gene3D" id="3.90.950.10">
    <property type="match status" value="1"/>
</dbReference>
<feature type="binding site" evidence="10">
    <location>
        <begin position="10"/>
        <end position="15"/>
    </location>
    <ligand>
        <name>substrate</name>
    </ligand>
</feature>
<feature type="active site" description="Proton acceptor" evidence="10">
    <location>
        <position position="76"/>
    </location>
</feature>
<gene>
    <name evidence="12" type="primary">rdgB</name>
    <name evidence="12" type="ORF">CYJ25_04100</name>
</gene>
<evidence type="ECO:0000256" key="11">
    <source>
        <dbReference type="RuleBase" id="RU003781"/>
    </source>
</evidence>
<dbReference type="EMBL" id="PKKJ01000003">
    <property type="protein sequence ID" value="PKY66416.1"/>
    <property type="molecule type" value="Genomic_DNA"/>
</dbReference>
<keyword evidence="5 10" id="KW-0378">Hydrolase</keyword>
<dbReference type="InterPro" id="IPR029001">
    <property type="entry name" value="ITPase-like_fam"/>
</dbReference>
<comment type="subunit">
    <text evidence="2 10">Homodimer.</text>
</comment>
<organism evidence="12 13">
    <name type="scientific">Schaalia turicensis</name>
    <dbReference type="NCBI Taxonomy" id="131111"/>
    <lineage>
        <taxon>Bacteria</taxon>
        <taxon>Bacillati</taxon>
        <taxon>Actinomycetota</taxon>
        <taxon>Actinomycetes</taxon>
        <taxon>Actinomycetales</taxon>
        <taxon>Actinomycetaceae</taxon>
        <taxon>Schaalia</taxon>
    </lineage>
</organism>
<evidence type="ECO:0000256" key="4">
    <source>
        <dbReference type="ARBA" id="ARBA00022741"/>
    </source>
</evidence>
<dbReference type="InterPro" id="IPR002637">
    <property type="entry name" value="RdgB/HAM1"/>
</dbReference>
<evidence type="ECO:0000313" key="13">
    <source>
        <dbReference type="Proteomes" id="UP000234545"/>
    </source>
</evidence>
<evidence type="ECO:0000256" key="5">
    <source>
        <dbReference type="ARBA" id="ARBA00022801"/>
    </source>
</evidence>
<dbReference type="RefSeq" id="WP_101627931.1">
    <property type="nucleotide sequence ID" value="NZ_PKKJ01000003.1"/>
</dbReference>
<reference evidence="12 13" key="1">
    <citation type="submission" date="2017-12" db="EMBL/GenBank/DDBJ databases">
        <title>Phylogenetic diversity of female urinary microbiome.</title>
        <authorList>
            <person name="Thomas-White K."/>
            <person name="Wolfe A.J."/>
        </authorList>
    </citation>
    <scope>NUCLEOTIDE SEQUENCE [LARGE SCALE GENOMIC DNA]</scope>
    <source>
        <strain evidence="12 13">UMB0250</strain>
    </source>
</reference>
<dbReference type="GO" id="GO:0036222">
    <property type="term" value="F:XTP diphosphatase activity"/>
    <property type="evidence" value="ECO:0007669"/>
    <property type="project" value="UniProtKB-UniRule"/>
</dbReference>
<dbReference type="OrthoDB" id="9807456at2"/>
<dbReference type="FunFam" id="3.90.950.10:FF:000001">
    <property type="entry name" value="dITP/XTP pyrophosphatase"/>
    <property type="match status" value="1"/>
</dbReference>
<dbReference type="GO" id="GO:0017111">
    <property type="term" value="F:ribonucleoside triphosphate phosphatase activity"/>
    <property type="evidence" value="ECO:0007669"/>
    <property type="project" value="InterPro"/>
</dbReference>
<protein>
    <recommendedName>
        <fullName evidence="10">dITP/XTP pyrophosphatase</fullName>
        <ecNumber evidence="10">3.6.1.66</ecNumber>
    </recommendedName>
    <alternativeName>
        <fullName evidence="10">Non-canonical purine NTP pyrophosphatase</fullName>
    </alternativeName>
    <alternativeName>
        <fullName evidence="10">Non-standard purine NTP pyrophosphatase</fullName>
    </alternativeName>
    <alternativeName>
        <fullName evidence="10">Nucleoside-triphosphate diphosphatase</fullName>
    </alternativeName>
    <alternativeName>
        <fullName evidence="10">Nucleoside-triphosphate pyrophosphatase</fullName>
        <shortName evidence="10">NTPase</shortName>
    </alternativeName>
</protein>
<dbReference type="GO" id="GO:0046872">
    <property type="term" value="F:metal ion binding"/>
    <property type="evidence" value="ECO:0007669"/>
    <property type="project" value="UniProtKB-KW"/>
</dbReference>
<dbReference type="GO" id="GO:0005829">
    <property type="term" value="C:cytosol"/>
    <property type="evidence" value="ECO:0007669"/>
    <property type="project" value="TreeGrafter"/>
</dbReference>
<dbReference type="GO" id="GO:0009146">
    <property type="term" value="P:purine nucleoside triphosphate catabolic process"/>
    <property type="evidence" value="ECO:0007669"/>
    <property type="project" value="UniProtKB-UniRule"/>
</dbReference>
<evidence type="ECO:0000256" key="6">
    <source>
        <dbReference type="ARBA" id="ARBA00022842"/>
    </source>
</evidence>
<evidence type="ECO:0000256" key="10">
    <source>
        <dbReference type="HAMAP-Rule" id="MF_01405"/>
    </source>
</evidence>
<feature type="binding site" evidence="10">
    <location>
        <begin position="187"/>
        <end position="188"/>
    </location>
    <ligand>
        <name>substrate</name>
    </ligand>
</feature>
<evidence type="ECO:0000256" key="1">
    <source>
        <dbReference type="ARBA" id="ARBA00008023"/>
    </source>
</evidence>
<comment type="function">
    <text evidence="10">Pyrophosphatase that catalyzes the hydrolysis of nucleoside triphosphates to their monophosphate derivatives, with a high preference for the non-canonical purine nucleotides XTP (xanthosine triphosphate), dITP (deoxyinosine triphosphate) and ITP. Seems to function as a house-cleaning enzyme that removes non-canonical purine nucleotides from the nucleotide pool, thus preventing their incorporation into DNA/RNA and avoiding chromosomal lesions.</text>
</comment>
<dbReference type="GO" id="GO:0009117">
    <property type="term" value="P:nucleotide metabolic process"/>
    <property type="evidence" value="ECO:0007669"/>
    <property type="project" value="UniProtKB-KW"/>
</dbReference>
<evidence type="ECO:0000256" key="7">
    <source>
        <dbReference type="ARBA" id="ARBA00023080"/>
    </source>
</evidence>
<dbReference type="HAMAP" id="MF_01405">
    <property type="entry name" value="Non_canon_purine_NTPase"/>
    <property type="match status" value="1"/>
</dbReference>
<dbReference type="AlphaFoldDB" id="A0A2I1I5J6"/>
<dbReference type="Proteomes" id="UP000234545">
    <property type="component" value="Unassembled WGS sequence"/>
</dbReference>
<name>A0A2I1I5J6_9ACTO</name>
<keyword evidence="7 10" id="KW-0546">Nucleotide metabolism</keyword>
<dbReference type="PANTHER" id="PTHR11067:SF9">
    <property type="entry name" value="INOSINE TRIPHOSPHATE PYROPHOSPHATASE"/>
    <property type="match status" value="1"/>
</dbReference>
<comment type="catalytic activity">
    <reaction evidence="8 10">
        <text>dITP + H2O = dIMP + diphosphate + H(+)</text>
        <dbReference type="Rhea" id="RHEA:28342"/>
        <dbReference type="ChEBI" id="CHEBI:15377"/>
        <dbReference type="ChEBI" id="CHEBI:15378"/>
        <dbReference type="ChEBI" id="CHEBI:33019"/>
        <dbReference type="ChEBI" id="CHEBI:61194"/>
        <dbReference type="ChEBI" id="CHEBI:61382"/>
        <dbReference type="EC" id="3.6.1.66"/>
    </reaction>
</comment>
<proteinExistence type="inferred from homology"/>
<evidence type="ECO:0000256" key="9">
    <source>
        <dbReference type="ARBA" id="ARBA00052017"/>
    </source>
</evidence>
<dbReference type="GO" id="GO:0036220">
    <property type="term" value="F:ITP diphosphatase activity"/>
    <property type="evidence" value="ECO:0007669"/>
    <property type="project" value="UniProtKB-UniRule"/>
</dbReference>
<comment type="catalytic activity">
    <reaction evidence="9 10">
        <text>XTP + H2O = XMP + diphosphate + H(+)</text>
        <dbReference type="Rhea" id="RHEA:28610"/>
        <dbReference type="ChEBI" id="CHEBI:15377"/>
        <dbReference type="ChEBI" id="CHEBI:15378"/>
        <dbReference type="ChEBI" id="CHEBI:33019"/>
        <dbReference type="ChEBI" id="CHEBI:57464"/>
        <dbReference type="ChEBI" id="CHEBI:61314"/>
        <dbReference type="EC" id="3.6.1.66"/>
    </reaction>
</comment>
<evidence type="ECO:0000313" key="12">
    <source>
        <dbReference type="EMBL" id="PKY66416.1"/>
    </source>
</evidence>
<evidence type="ECO:0000256" key="3">
    <source>
        <dbReference type="ARBA" id="ARBA00022723"/>
    </source>
</evidence>
<dbReference type="EC" id="3.6.1.66" evidence="10"/>
<keyword evidence="3 10" id="KW-0479">Metal-binding</keyword>
<keyword evidence="4 10" id="KW-0547">Nucleotide-binding</keyword>
<dbReference type="Pfam" id="PF01725">
    <property type="entry name" value="Ham1p_like"/>
    <property type="match status" value="1"/>
</dbReference>
<comment type="cofactor">
    <cofactor evidence="10">
        <name>Mg(2+)</name>
        <dbReference type="ChEBI" id="CHEBI:18420"/>
    </cofactor>
    <text evidence="10">Binds 1 Mg(2+) ion per subunit.</text>
</comment>
<feature type="binding site" evidence="10">
    <location>
        <position position="182"/>
    </location>
    <ligand>
        <name>substrate</name>
    </ligand>
</feature>
<dbReference type="PANTHER" id="PTHR11067">
    <property type="entry name" value="INOSINE TRIPHOSPHATE PYROPHOSPHATASE/HAM1 PROTEIN"/>
    <property type="match status" value="1"/>
</dbReference>
<feature type="binding site" evidence="10">
    <location>
        <begin position="159"/>
        <end position="162"/>
    </location>
    <ligand>
        <name>substrate</name>
    </ligand>
</feature>
<feature type="binding site" evidence="10">
    <location>
        <position position="76"/>
    </location>
    <ligand>
        <name>Mg(2+)</name>
        <dbReference type="ChEBI" id="CHEBI:18420"/>
    </ligand>
</feature>
<dbReference type="GO" id="GO:0035870">
    <property type="term" value="F:dITP diphosphatase activity"/>
    <property type="evidence" value="ECO:0007669"/>
    <property type="project" value="UniProtKB-UniRule"/>
</dbReference>